<evidence type="ECO:0000313" key="1">
    <source>
        <dbReference type="EMBL" id="CCB91638.1"/>
    </source>
</evidence>
<sequence length="336" mass="39579">MKGVIDVLCDKLQLSKDSLSFADITNHTLHIPPKRKRVWKVELKVNGTTLYLMLFPVHHHQFPGIKQLQYVIEVLKSLKLRFSDFPKILGYFRAEDDRVLYDVAVFQKVEADLIQNYFDDCSTENHQKIFVSLKALGRALAELHMKKAVYRRSPHKRFLEFYDFWINDFKEKFNQLHLQHEAGFYLEKLHQCHLESFSIPFLTGVIHLDAGPQNLMYDPEKGKIVFLDLEGISLSINKKMEGEGPVSLDFVKTYHFFIEKLRRNGLPKKAIDFFVESYRLFSGKHFPNESHLVYFLMLELIKDLCLLQRNGMAGTRIADRKKKRFEKLFSEGKFWI</sequence>
<reference evidence="1" key="1">
    <citation type="submission" date="2011-05" db="EMBL/GenBank/DDBJ databases">
        <title>Unity in variety -- the pan-genome of the Chlamydiae.</title>
        <authorList>
            <person name="Collingro A."/>
            <person name="Tischler P."/>
            <person name="Weinmaier T."/>
            <person name="Penz T."/>
            <person name="Heinz E."/>
            <person name="Brunham R.C."/>
            <person name="Read T.D."/>
            <person name="Bavoil P.M."/>
            <person name="Sachse K."/>
            <person name="Kahane S."/>
            <person name="Friedman M.G."/>
            <person name="Rattei T."/>
            <person name="Myers G.S.A."/>
            <person name="Horn M."/>
        </authorList>
    </citation>
    <scope>NUCLEOTIDE SEQUENCE</scope>
    <source>
        <strain evidence="1">2032/99</strain>
    </source>
</reference>
<proteinExistence type="predicted"/>
<dbReference type="SUPFAM" id="SSF56112">
    <property type="entry name" value="Protein kinase-like (PK-like)"/>
    <property type="match status" value="1"/>
</dbReference>
<dbReference type="InterPro" id="IPR011009">
    <property type="entry name" value="Kinase-like_dom_sf"/>
</dbReference>
<dbReference type="EMBL" id="FR872654">
    <property type="protein sequence ID" value="CCB91638.1"/>
    <property type="molecule type" value="Genomic_DNA"/>
</dbReference>
<gene>
    <name evidence="1" type="ORF">WCH_BQ10060</name>
</gene>
<accession>F8LDS4</accession>
<dbReference type="AlphaFoldDB" id="F8LDS4"/>
<protein>
    <submittedName>
        <fullName evidence="1">Uncharacterized protein</fullName>
    </submittedName>
</protein>
<organism evidence="1">
    <name type="scientific">Waddlia chondrophila 2032/99</name>
    <dbReference type="NCBI Taxonomy" id="765953"/>
    <lineage>
        <taxon>Bacteria</taxon>
        <taxon>Pseudomonadati</taxon>
        <taxon>Chlamydiota</taxon>
        <taxon>Chlamydiia</taxon>
        <taxon>Parachlamydiales</taxon>
        <taxon>Waddliaceae</taxon>
        <taxon>Waddlia</taxon>
    </lineage>
</organism>
<name>F8LDS4_9BACT</name>